<name>A0AAN7BCF4_9PEZI</name>
<protein>
    <submittedName>
        <fullName evidence="1">Uncharacterized protein</fullName>
    </submittedName>
</protein>
<gene>
    <name evidence="1" type="ORF">QBC38DRAFT_430364</name>
</gene>
<reference evidence="1" key="2">
    <citation type="submission" date="2023-05" db="EMBL/GenBank/DDBJ databases">
        <authorList>
            <consortium name="Lawrence Berkeley National Laboratory"/>
            <person name="Steindorff A."/>
            <person name="Hensen N."/>
            <person name="Bonometti L."/>
            <person name="Westerberg I."/>
            <person name="Brannstrom I.O."/>
            <person name="Guillou S."/>
            <person name="Cros-Aarteil S."/>
            <person name="Calhoun S."/>
            <person name="Haridas S."/>
            <person name="Kuo A."/>
            <person name="Mondo S."/>
            <person name="Pangilinan J."/>
            <person name="Riley R."/>
            <person name="Labutti K."/>
            <person name="Andreopoulos B."/>
            <person name="Lipzen A."/>
            <person name="Chen C."/>
            <person name="Yanf M."/>
            <person name="Daum C."/>
            <person name="Ng V."/>
            <person name="Clum A."/>
            <person name="Ohm R."/>
            <person name="Martin F."/>
            <person name="Silar P."/>
            <person name="Natvig D."/>
            <person name="Lalanne C."/>
            <person name="Gautier V."/>
            <person name="Ament-Velasquez S.L."/>
            <person name="Kruys A."/>
            <person name="Hutchinson M.I."/>
            <person name="Powell A.J."/>
            <person name="Barry K."/>
            <person name="Miller A.N."/>
            <person name="Grigoriev I.V."/>
            <person name="Debuchy R."/>
            <person name="Gladieux P."/>
            <person name="Thoren M.H."/>
            <person name="Johannesson H."/>
        </authorList>
    </citation>
    <scope>NUCLEOTIDE SEQUENCE</scope>
    <source>
        <strain evidence="1">CBS 990.96</strain>
    </source>
</reference>
<proteinExistence type="predicted"/>
<organism evidence="1 2">
    <name type="scientific">Podospora fimiseda</name>
    <dbReference type="NCBI Taxonomy" id="252190"/>
    <lineage>
        <taxon>Eukaryota</taxon>
        <taxon>Fungi</taxon>
        <taxon>Dikarya</taxon>
        <taxon>Ascomycota</taxon>
        <taxon>Pezizomycotina</taxon>
        <taxon>Sordariomycetes</taxon>
        <taxon>Sordariomycetidae</taxon>
        <taxon>Sordariales</taxon>
        <taxon>Podosporaceae</taxon>
        <taxon>Podospora</taxon>
    </lineage>
</organism>
<sequence length="368" mass="38733">MALSNSASSTPAWEQKLRLHVQLSVAAIKTGSVHSLQAFETAHYTATLLASTDTDNIPSDVTAKIGSIQTGTVQDVQTSATQCTDSVEKLKGTTPDQQAWIAKINSANETAIKNFADKVNAAGSSAINYIKALPPKEQNGAANVYSGGMAIVNTAINAVSGFLSNIVGQVKDFLAGIWNKITSIGKSILDTCTSAARSLASFFGFGFKMADFVPGANVAAGEVKSYTGKVMWDLSVGRTVARAQLGDIIDQLTADRTVGVASEQLAIEEVGGKGQVIVGSVKFGAQSAVVRRGISDVQDLGWLGALFEKIVRASTQGVVLESERASLLDLNPSPPLPQPISKLDEAAKRRKDSIMRDLEKVGLHPSDN</sequence>
<dbReference type="EMBL" id="MU865679">
    <property type="protein sequence ID" value="KAK4220641.1"/>
    <property type="molecule type" value="Genomic_DNA"/>
</dbReference>
<accession>A0AAN7BCF4</accession>
<keyword evidence="2" id="KW-1185">Reference proteome</keyword>
<evidence type="ECO:0000313" key="1">
    <source>
        <dbReference type="EMBL" id="KAK4220641.1"/>
    </source>
</evidence>
<comment type="caution">
    <text evidence="1">The sequence shown here is derived from an EMBL/GenBank/DDBJ whole genome shotgun (WGS) entry which is preliminary data.</text>
</comment>
<reference evidence="1" key="1">
    <citation type="journal article" date="2023" name="Mol. Phylogenet. Evol.">
        <title>Genome-scale phylogeny and comparative genomics of the fungal order Sordariales.</title>
        <authorList>
            <person name="Hensen N."/>
            <person name="Bonometti L."/>
            <person name="Westerberg I."/>
            <person name="Brannstrom I.O."/>
            <person name="Guillou S."/>
            <person name="Cros-Aarteil S."/>
            <person name="Calhoun S."/>
            <person name="Haridas S."/>
            <person name="Kuo A."/>
            <person name="Mondo S."/>
            <person name="Pangilinan J."/>
            <person name="Riley R."/>
            <person name="LaButti K."/>
            <person name="Andreopoulos B."/>
            <person name="Lipzen A."/>
            <person name="Chen C."/>
            <person name="Yan M."/>
            <person name="Daum C."/>
            <person name="Ng V."/>
            <person name="Clum A."/>
            <person name="Steindorff A."/>
            <person name="Ohm R.A."/>
            <person name="Martin F."/>
            <person name="Silar P."/>
            <person name="Natvig D.O."/>
            <person name="Lalanne C."/>
            <person name="Gautier V."/>
            <person name="Ament-Velasquez S.L."/>
            <person name="Kruys A."/>
            <person name="Hutchinson M.I."/>
            <person name="Powell A.J."/>
            <person name="Barry K."/>
            <person name="Miller A.N."/>
            <person name="Grigoriev I.V."/>
            <person name="Debuchy R."/>
            <person name="Gladieux P."/>
            <person name="Hiltunen Thoren M."/>
            <person name="Johannesson H."/>
        </authorList>
    </citation>
    <scope>NUCLEOTIDE SEQUENCE</scope>
    <source>
        <strain evidence="1">CBS 990.96</strain>
    </source>
</reference>
<dbReference type="AlphaFoldDB" id="A0AAN7BCF4"/>
<dbReference type="Proteomes" id="UP001301958">
    <property type="component" value="Unassembled WGS sequence"/>
</dbReference>
<evidence type="ECO:0000313" key="2">
    <source>
        <dbReference type="Proteomes" id="UP001301958"/>
    </source>
</evidence>